<sequence>MSHRNKTLFIILVVMLTGGLLFGQLEDISRKISSHVVQMERLGERFVLTGKSETYSSENTPEGVAVLLDRSTMEMEALFRFLDIEGNLTEWIQGNIINIPYSERSIIYIRDEICQTSVMFDYKVISQVGFPEIISAGIFLPDIEEYPEGDITRKKADTDLPKPVIISRSEWGARPPTHGYSLHPYYIKLTLHHAAGFSADNIEEGKEQLRAIQDLHQFVRGWSDIGYHFVVDKAGNIYQGRPETVIGAHVLNNNTGNIGVCVLGCYHPPELYCGDWLTDATTNSLVALYGWVSGEYNYDPNILKGHRDYPYNETSCPGNNVYEELSWFRDEI</sequence>
<feature type="domain" description="Peptidoglycan recognition protein family" evidence="3">
    <location>
        <begin position="163"/>
        <end position="310"/>
    </location>
</feature>
<name>A0A381UN81_9ZZZZ</name>
<dbReference type="GO" id="GO:0009253">
    <property type="term" value="P:peptidoglycan catabolic process"/>
    <property type="evidence" value="ECO:0007669"/>
    <property type="project" value="InterPro"/>
</dbReference>
<dbReference type="InterPro" id="IPR006619">
    <property type="entry name" value="PGRP_domain_met/bac"/>
</dbReference>
<dbReference type="InterPro" id="IPR015510">
    <property type="entry name" value="PGRP"/>
</dbReference>
<dbReference type="InterPro" id="IPR036505">
    <property type="entry name" value="Amidase/PGRP_sf"/>
</dbReference>
<comment type="similarity">
    <text evidence="1">Belongs to the N-acetylmuramoyl-L-alanine amidase 2 family.</text>
</comment>
<evidence type="ECO:0000256" key="1">
    <source>
        <dbReference type="ARBA" id="ARBA00007553"/>
    </source>
</evidence>
<protein>
    <recommendedName>
        <fullName evidence="5">Peptidoglycan recognition protein family domain-containing protein</fullName>
    </recommendedName>
</protein>
<gene>
    <name evidence="4" type="ORF">METZ01_LOCUS82463</name>
</gene>
<dbReference type="SMART" id="SM00701">
    <property type="entry name" value="PGRP"/>
    <property type="match status" value="1"/>
</dbReference>
<dbReference type="GO" id="GO:0008745">
    <property type="term" value="F:N-acetylmuramoyl-L-alanine amidase activity"/>
    <property type="evidence" value="ECO:0007669"/>
    <property type="project" value="InterPro"/>
</dbReference>
<dbReference type="InterPro" id="IPR002502">
    <property type="entry name" value="Amidase_domain"/>
</dbReference>
<evidence type="ECO:0008006" key="5">
    <source>
        <dbReference type="Google" id="ProtNLM"/>
    </source>
</evidence>
<dbReference type="PANTHER" id="PTHR11022">
    <property type="entry name" value="PEPTIDOGLYCAN RECOGNITION PROTEIN"/>
    <property type="match status" value="1"/>
</dbReference>
<evidence type="ECO:0000313" key="4">
    <source>
        <dbReference type="EMBL" id="SVA29609.1"/>
    </source>
</evidence>
<feature type="non-terminal residue" evidence="4">
    <location>
        <position position="332"/>
    </location>
</feature>
<dbReference type="Gene3D" id="3.40.80.10">
    <property type="entry name" value="Peptidoglycan recognition protein-like"/>
    <property type="match status" value="1"/>
</dbReference>
<accession>A0A381UN81</accession>
<evidence type="ECO:0000259" key="3">
    <source>
        <dbReference type="SMART" id="SM00701"/>
    </source>
</evidence>
<proteinExistence type="inferred from homology"/>
<dbReference type="SMART" id="SM00644">
    <property type="entry name" value="Ami_2"/>
    <property type="match status" value="1"/>
</dbReference>
<dbReference type="AlphaFoldDB" id="A0A381UN81"/>
<reference evidence="4" key="1">
    <citation type="submission" date="2018-05" db="EMBL/GenBank/DDBJ databases">
        <authorList>
            <person name="Lanie J.A."/>
            <person name="Ng W.-L."/>
            <person name="Kazmierczak K.M."/>
            <person name="Andrzejewski T.M."/>
            <person name="Davidsen T.M."/>
            <person name="Wayne K.J."/>
            <person name="Tettelin H."/>
            <person name="Glass J.I."/>
            <person name="Rusch D."/>
            <person name="Podicherti R."/>
            <person name="Tsui H.-C.T."/>
            <person name="Winkler M.E."/>
        </authorList>
    </citation>
    <scope>NUCLEOTIDE SEQUENCE</scope>
</reference>
<dbReference type="CDD" id="cd06583">
    <property type="entry name" value="PGRP"/>
    <property type="match status" value="1"/>
</dbReference>
<dbReference type="GO" id="GO:0008270">
    <property type="term" value="F:zinc ion binding"/>
    <property type="evidence" value="ECO:0007669"/>
    <property type="project" value="InterPro"/>
</dbReference>
<feature type="domain" description="N-acetylmuramoyl-L-alanine amidase" evidence="2">
    <location>
        <begin position="177"/>
        <end position="318"/>
    </location>
</feature>
<evidence type="ECO:0000259" key="2">
    <source>
        <dbReference type="SMART" id="SM00644"/>
    </source>
</evidence>
<dbReference type="SUPFAM" id="SSF55846">
    <property type="entry name" value="N-acetylmuramoyl-L-alanine amidase-like"/>
    <property type="match status" value="1"/>
</dbReference>
<dbReference type="EMBL" id="UINC01006784">
    <property type="protein sequence ID" value="SVA29609.1"/>
    <property type="molecule type" value="Genomic_DNA"/>
</dbReference>
<organism evidence="4">
    <name type="scientific">marine metagenome</name>
    <dbReference type="NCBI Taxonomy" id="408172"/>
    <lineage>
        <taxon>unclassified sequences</taxon>
        <taxon>metagenomes</taxon>
        <taxon>ecological metagenomes</taxon>
    </lineage>
</organism>
<dbReference type="Pfam" id="PF01510">
    <property type="entry name" value="Amidase_2"/>
    <property type="match status" value="1"/>
</dbReference>
<dbReference type="PANTHER" id="PTHR11022:SF41">
    <property type="entry name" value="PEPTIDOGLYCAN-RECOGNITION PROTEIN LC-RELATED"/>
    <property type="match status" value="1"/>
</dbReference>